<feature type="transmembrane region" description="Helical" evidence="1">
    <location>
        <begin position="86"/>
        <end position="103"/>
    </location>
</feature>
<feature type="domain" description="DUF1206" evidence="2">
    <location>
        <begin position="82"/>
        <end position="140"/>
    </location>
</feature>
<proteinExistence type="predicted"/>
<evidence type="ECO:0000259" key="2">
    <source>
        <dbReference type="Pfam" id="PF06724"/>
    </source>
</evidence>
<keyword evidence="4" id="KW-1185">Reference proteome</keyword>
<evidence type="ECO:0000256" key="1">
    <source>
        <dbReference type="SAM" id="Phobius"/>
    </source>
</evidence>
<keyword evidence="1" id="KW-0472">Membrane</keyword>
<feature type="transmembrane region" description="Helical" evidence="1">
    <location>
        <begin position="123"/>
        <end position="142"/>
    </location>
</feature>
<accession>A0A1G6TGT9</accession>
<dbReference type="OrthoDB" id="5702018at2"/>
<dbReference type="InterPro" id="IPR009597">
    <property type="entry name" value="DUF1206"/>
</dbReference>
<gene>
    <name evidence="3" type="ORF">SAMN05421663_108169</name>
</gene>
<sequence>MKVKGGLYPGRLRCRQHHICKYCIHRFSATNHVSSRSEKSLSTKDNGLLIIGWGFMNFSVAFPKFHVSFQNSGNERTGCIDLISRGIVFGVVGSFFILTAIQSGPDKEKGLDGARAEVSQQPFGRWLLGIVSSGFILFGVSASRRRWVWEKA</sequence>
<keyword evidence="1" id="KW-0812">Transmembrane</keyword>
<keyword evidence="1" id="KW-1133">Transmembrane helix</keyword>
<name>A0A1G6TGT9_9BACI</name>
<dbReference type="EMBL" id="FMZB01000008">
    <property type="protein sequence ID" value="SDD28283.1"/>
    <property type="molecule type" value="Genomic_DNA"/>
</dbReference>
<feature type="transmembrane region" description="Helical" evidence="1">
    <location>
        <begin position="47"/>
        <end position="65"/>
    </location>
</feature>
<dbReference type="AlphaFoldDB" id="A0A1G6TGT9"/>
<dbReference type="Pfam" id="PF06724">
    <property type="entry name" value="DUF1206"/>
    <property type="match status" value="1"/>
</dbReference>
<dbReference type="Proteomes" id="UP000198666">
    <property type="component" value="Unassembled WGS sequence"/>
</dbReference>
<evidence type="ECO:0000313" key="4">
    <source>
        <dbReference type="Proteomes" id="UP000198666"/>
    </source>
</evidence>
<protein>
    <recommendedName>
        <fullName evidence="2">DUF1206 domain-containing protein</fullName>
    </recommendedName>
</protein>
<organism evidence="3 4">
    <name type="scientific">Terribacillus halophilus</name>
    <dbReference type="NCBI Taxonomy" id="361279"/>
    <lineage>
        <taxon>Bacteria</taxon>
        <taxon>Bacillati</taxon>
        <taxon>Bacillota</taxon>
        <taxon>Bacilli</taxon>
        <taxon>Bacillales</taxon>
        <taxon>Bacillaceae</taxon>
        <taxon>Terribacillus</taxon>
    </lineage>
</organism>
<reference evidence="4" key="1">
    <citation type="submission" date="2016-10" db="EMBL/GenBank/DDBJ databases">
        <authorList>
            <person name="Varghese N."/>
            <person name="Submissions S."/>
        </authorList>
    </citation>
    <scope>NUCLEOTIDE SEQUENCE [LARGE SCALE GENOMIC DNA]</scope>
    <source>
        <strain evidence="4">DSM 21620</strain>
    </source>
</reference>
<evidence type="ECO:0000313" key="3">
    <source>
        <dbReference type="EMBL" id="SDD28283.1"/>
    </source>
</evidence>
<dbReference type="STRING" id="361279.SAMN05421663_108169"/>